<feature type="compositionally biased region" description="Basic residues" evidence="1">
    <location>
        <begin position="361"/>
        <end position="370"/>
    </location>
</feature>
<reference evidence="3" key="2">
    <citation type="submission" date="2015-01" db="EMBL/GenBank/DDBJ databases">
        <title>Evolutionary Origins and Diversification of the Mycorrhizal Mutualists.</title>
        <authorList>
            <consortium name="DOE Joint Genome Institute"/>
            <consortium name="Mycorrhizal Genomics Consortium"/>
            <person name="Kohler A."/>
            <person name="Kuo A."/>
            <person name="Nagy L.G."/>
            <person name="Floudas D."/>
            <person name="Copeland A."/>
            <person name="Barry K.W."/>
            <person name="Cichocki N."/>
            <person name="Veneault-Fourrey C."/>
            <person name="LaButti K."/>
            <person name="Lindquist E.A."/>
            <person name="Lipzen A."/>
            <person name="Lundell T."/>
            <person name="Morin E."/>
            <person name="Murat C."/>
            <person name="Riley R."/>
            <person name="Ohm R."/>
            <person name="Sun H."/>
            <person name="Tunlid A."/>
            <person name="Henrissat B."/>
            <person name="Grigoriev I.V."/>
            <person name="Hibbett D.S."/>
            <person name="Martin F."/>
        </authorList>
    </citation>
    <scope>NUCLEOTIDE SEQUENCE [LARGE SCALE GENOMIC DNA]</scope>
    <source>
        <strain evidence="3">Zn</strain>
    </source>
</reference>
<dbReference type="InterPro" id="IPR039604">
    <property type="entry name" value="Bfr1"/>
</dbReference>
<dbReference type="GO" id="GO:0005783">
    <property type="term" value="C:endoplasmic reticulum"/>
    <property type="evidence" value="ECO:0007669"/>
    <property type="project" value="TreeGrafter"/>
</dbReference>
<dbReference type="GO" id="GO:1990904">
    <property type="term" value="C:ribonucleoprotein complex"/>
    <property type="evidence" value="ECO:0007669"/>
    <property type="project" value="TreeGrafter"/>
</dbReference>
<feature type="region of interest" description="Disordered" evidence="1">
    <location>
        <begin position="49"/>
        <end position="68"/>
    </location>
</feature>
<dbReference type="InParanoid" id="A0A0C3HKA2"/>
<evidence type="ECO:0008006" key="4">
    <source>
        <dbReference type="Google" id="ProtNLM"/>
    </source>
</evidence>
<sequence>MFDAGGAEKKKPEKLEKPEKPDEEAYKAALKKAEKDHADAMTQFNAVRAKLDIAQPKNKDSPSAKRRAELLAQLKEIREQQAGGKAGRNKIFEEIKRLDEKLKSKIAEQKTARSRVAFKNVDEIDREIDRLDKQVNGGMMKLVDEKKALAEISSLRKQRKGFAGFDQSQKEIDDLKAELKSKRDTLDDPESKALSDKYNTLQTELDAIKAEQDDAFKNIQTLRDQRTKLQAEQQEKYLAIRKIKDDYYNQGRAVQKYEYEARQKLRERRKQEQEQFEKDKKKERAQKLLSEASDKAYLDEIRRAESLLRFLDPSYQAEKAPLQAPSQFQAQAQRTVDDSDLKGMKVVRKEDKEEDYFKGTGGKKGKKGRKATPGGDSGASSPPATGKYSCPPSVLEDCAFLSIDPPMSAADIPSVREKVKAKLDFWKSDQDTQTERNIAKAKKELERLEAEDDAAASPTVTPASHVNGHGETKATASVAEGGSVANEVELVKGAVADVVADLKGASLEDKA</sequence>
<feature type="region of interest" description="Disordered" evidence="1">
    <location>
        <begin position="268"/>
        <end position="289"/>
    </location>
</feature>
<keyword evidence="3" id="KW-1185">Reference proteome</keyword>
<dbReference type="PANTHER" id="PTHR31027">
    <property type="entry name" value="NUCLEAR SEGREGATION PROTEIN BFR1"/>
    <property type="match status" value="1"/>
</dbReference>
<name>A0A0C3HKA2_OIDMZ</name>
<feature type="region of interest" description="Disordered" evidence="1">
    <location>
        <begin position="1"/>
        <end position="34"/>
    </location>
</feature>
<dbReference type="GO" id="GO:0042175">
    <property type="term" value="C:nuclear outer membrane-endoplasmic reticulum membrane network"/>
    <property type="evidence" value="ECO:0007669"/>
    <property type="project" value="TreeGrafter"/>
</dbReference>
<reference evidence="2 3" key="1">
    <citation type="submission" date="2014-04" db="EMBL/GenBank/DDBJ databases">
        <authorList>
            <consortium name="DOE Joint Genome Institute"/>
            <person name="Kuo A."/>
            <person name="Martino E."/>
            <person name="Perotto S."/>
            <person name="Kohler A."/>
            <person name="Nagy L.G."/>
            <person name="Floudas D."/>
            <person name="Copeland A."/>
            <person name="Barry K.W."/>
            <person name="Cichocki N."/>
            <person name="Veneault-Fourrey C."/>
            <person name="LaButti K."/>
            <person name="Lindquist E.A."/>
            <person name="Lipzen A."/>
            <person name="Lundell T."/>
            <person name="Morin E."/>
            <person name="Murat C."/>
            <person name="Sun H."/>
            <person name="Tunlid A."/>
            <person name="Henrissat B."/>
            <person name="Grigoriev I.V."/>
            <person name="Hibbett D.S."/>
            <person name="Martin F."/>
            <person name="Nordberg H.P."/>
            <person name="Cantor M.N."/>
            <person name="Hua S.X."/>
        </authorList>
    </citation>
    <scope>NUCLEOTIDE SEQUENCE [LARGE SCALE GENOMIC DNA]</scope>
    <source>
        <strain evidence="2 3">Zn</strain>
    </source>
</reference>
<feature type="region of interest" description="Disordered" evidence="1">
    <location>
        <begin position="320"/>
        <end position="389"/>
    </location>
</feature>
<feature type="region of interest" description="Disordered" evidence="1">
    <location>
        <begin position="447"/>
        <end position="478"/>
    </location>
</feature>
<dbReference type="AlphaFoldDB" id="A0A0C3HKA2"/>
<protein>
    <recommendedName>
        <fullName evidence="4">Nuclear segregation protein Bfr1</fullName>
    </recommendedName>
</protein>
<dbReference type="FunCoup" id="A0A0C3HKA2">
    <property type="interactions" value="190"/>
</dbReference>
<dbReference type="EMBL" id="KN832870">
    <property type="protein sequence ID" value="KIN08631.1"/>
    <property type="molecule type" value="Genomic_DNA"/>
</dbReference>
<dbReference type="GO" id="GO:0003729">
    <property type="term" value="F:mRNA binding"/>
    <property type="evidence" value="ECO:0007669"/>
    <property type="project" value="TreeGrafter"/>
</dbReference>
<dbReference type="Proteomes" id="UP000054321">
    <property type="component" value="Unassembled WGS sequence"/>
</dbReference>
<feature type="compositionally biased region" description="Polar residues" evidence="1">
    <location>
        <begin position="324"/>
        <end position="334"/>
    </location>
</feature>
<evidence type="ECO:0000256" key="1">
    <source>
        <dbReference type="SAM" id="MobiDB-lite"/>
    </source>
</evidence>
<dbReference type="GO" id="GO:0008298">
    <property type="term" value="P:intracellular mRNA localization"/>
    <property type="evidence" value="ECO:0007669"/>
    <property type="project" value="TreeGrafter"/>
</dbReference>
<evidence type="ECO:0000313" key="3">
    <source>
        <dbReference type="Proteomes" id="UP000054321"/>
    </source>
</evidence>
<feature type="compositionally biased region" description="Basic and acidic residues" evidence="1">
    <location>
        <begin position="335"/>
        <end position="357"/>
    </location>
</feature>
<proteinExistence type="predicted"/>
<feature type="compositionally biased region" description="Basic and acidic residues" evidence="1">
    <location>
        <begin position="57"/>
        <end position="68"/>
    </location>
</feature>
<dbReference type="OrthoDB" id="2195113at2759"/>
<gene>
    <name evidence="2" type="ORF">OIDMADRAFT_108656</name>
</gene>
<dbReference type="STRING" id="913774.A0A0C3HKA2"/>
<dbReference type="HOGENOM" id="CLU_023943_1_0_1"/>
<accession>A0A0C3HKA2</accession>
<dbReference type="PANTHER" id="PTHR31027:SF2">
    <property type="entry name" value="LEBERCILIN DOMAIN-CONTAINING PROTEIN"/>
    <property type="match status" value="1"/>
</dbReference>
<organism evidence="2 3">
    <name type="scientific">Oidiodendron maius (strain Zn)</name>
    <dbReference type="NCBI Taxonomy" id="913774"/>
    <lineage>
        <taxon>Eukaryota</taxon>
        <taxon>Fungi</taxon>
        <taxon>Dikarya</taxon>
        <taxon>Ascomycota</taxon>
        <taxon>Pezizomycotina</taxon>
        <taxon>Leotiomycetes</taxon>
        <taxon>Leotiomycetes incertae sedis</taxon>
        <taxon>Myxotrichaceae</taxon>
        <taxon>Oidiodendron</taxon>
    </lineage>
</organism>
<evidence type="ECO:0000313" key="2">
    <source>
        <dbReference type="EMBL" id="KIN08631.1"/>
    </source>
</evidence>